<dbReference type="PANTHER" id="PTHR24173:SF74">
    <property type="entry name" value="ANKYRIN REPEAT DOMAIN-CONTAINING PROTEIN 16"/>
    <property type="match status" value="1"/>
</dbReference>
<evidence type="ECO:0000313" key="5">
    <source>
        <dbReference type="EMBL" id="SFS20586.1"/>
    </source>
</evidence>
<keyword evidence="1" id="KW-0677">Repeat</keyword>
<reference evidence="5 6" key="1">
    <citation type="submission" date="2016-10" db="EMBL/GenBank/DDBJ databases">
        <authorList>
            <person name="de Groot N.N."/>
        </authorList>
    </citation>
    <scope>NUCLEOTIDE SEQUENCE [LARGE SCALE GENOMIC DNA]</scope>
    <source>
        <strain evidence="5 6">DSM 21001</strain>
    </source>
</reference>
<dbReference type="RefSeq" id="WP_089842364.1">
    <property type="nucleotide sequence ID" value="NZ_FOZL01000002.1"/>
</dbReference>
<dbReference type="Proteomes" id="UP000199024">
    <property type="component" value="Unassembled WGS sequence"/>
</dbReference>
<name>A0A1I6MXY9_9BACT</name>
<feature type="transmembrane region" description="Helical" evidence="4">
    <location>
        <begin position="55"/>
        <end position="82"/>
    </location>
</feature>
<dbReference type="PROSITE" id="PS50088">
    <property type="entry name" value="ANK_REPEAT"/>
    <property type="match status" value="2"/>
</dbReference>
<feature type="repeat" description="ANK" evidence="3">
    <location>
        <begin position="127"/>
        <end position="159"/>
    </location>
</feature>
<proteinExistence type="predicted"/>
<protein>
    <submittedName>
        <fullName evidence="5">Ankyrin repeat-containing protein</fullName>
    </submittedName>
</protein>
<dbReference type="PANTHER" id="PTHR24173">
    <property type="entry name" value="ANKYRIN REPEAT CONTAINING"/>
    <property type="match status" value="1"/>
</dbReference>
<sequence>MPEPKSPPKRLHPLILLPGAILSLGSALIAGRLLWEETLLTWRSGPQMVGFSLAHGTFAFLLSFPFLLTLWTIPCIAAVLLWACRHRPIQRTTLSTVAAAIAVLGILLIPSSFWDRLFAARLAASPHASAFLHRAAAEGDLSVVKALLAHGVPIDAVDQHGDTPLHLAAATGKTGVVQYLVTHGAALNAINLDGESPLHTSIVNRHPFVTRALTLSGAKDISGDPTQGDRANEAIVRSQIEAERSSTNHP</sequence>
<feature type="transmembrane region" description="Helical" evidence="4">
    <location>
        <begin position="94"/>
        <end position="114"/>
    </location>
</feature>
<dbReference type="EMBL" id="FOZL01000002">
    <property type="protein sequence ID" value="SFS20586.1"/>
    <property type="molecule type" value="Genomic_DNA"/>
</dbReference>
<gene>
    <name evidence="5" type="ORF">SAMN05421771_3709</name>
</gene>
<dbReference type="SUPFAM" id="SSF48403">
    <property type="entry name" value="Ankyrin repeat"/>
    <property type="match status" value="1"/>
</dbReference>
<feature type="transmembrane region" description="Helical" evidence="4">
    <location>
        <begin position="12"/>
        <end position="35"/>
    </location>
</feature>
<dbReference type="SMART" id="SM00248">
    <property type="entry name" value="ANK"/>
    <property type="match status" value="3"/>
</dbReference>
<evidence type="ECO:0000256" key="4">
    <source>
        <dbReference type="SAM" id="Phobius"/>
    </source>
</evidence>
<dbReference type="InterPro" id="IPR002110">
    <property type="entry name" value="Ankyrin_rpt"/>
</dbReference>
<dbReference type="InterPro" id="IPR036770">
    <property type="entry name" value="Ankyrin_rpt-contain_sf"/>
</dbReference>
<dbReference type="Gene3D" id="1.25.40.20">
    <property type="entry name" value="Ankyrin repeat-containing domain"/>
    <property type="match status" value="1"/>
</dbReference>
<evidence type="ECO:0000256" key="1">
    <source>
        <dbReference type="ARBA" id="ARBA00022737"/>
    </source>
</evidence>
<dbReference type="PROSITE" id="PS50297">
    <property type="entry name" value="ANK_REP_REGION"/>
    <property type="match status" value="2"/>
</dbReference>
<keyword evidence="4" id="KW-1133">Transmembrane helix</keyword>
<dbReference type="STRING" id="474950.SAMN05421771_3709"/>
<keyword evidence="4" id="KW-0472">Membrane</keyword>
<evidence type="ECO:0000313" key="6">
    <source>
        <dbReference type="Proteomes" id="UP000199024"/>
    </source>
</evidence>
<evidence type="ECO:0000256" key="2">
    <source>
        <dbReference type="ARBA" id="ARBA00023043"/>
    </source>
</evidence>
<feature type="repeat" description="ANK" evidence="3">
    <location>
        <begin position="160"/>
        <end position="192"/>
    </location>
</feature>
<dbReference type="Pfam" id="PF12796">
    <property type="entry name" value="Ank_2"/>
    <property type="match status" value="1"/>
</dbReference>
<dbReference type="AlphaFoldDB" id="A0A1I6MXY9"/>
<keyword evidence="6" id="KW-1185">Reference proteome</keyword>
<organism evidence="5 6">
    <name type="scientific">Granulicella pectinivorans</name>
    <dbReference type="NCBI Taxonomy" id="474950"/>
    <lineage>
        <taxon>Bacteria</taxon>
        <taxon>Pseudomonadati</taxon>
        <taxon>Acidobacteriota</taxon>
        <taxon>Terriglobia</taxon>
        <taxon>Terriglobales</taxon>
        <taxon>Acidobacteriaceae</taxon>
        <taxon>Granulicella</taxon>
    </lineage>
</organism>
<evidence type="ECO:0000256" key="3">
    <source>
        <dbReference type="PROSITE-ProRule" id="PRU00023"/>
    </source>
</evidence>
<accession>A0A1I6MXY9</accession>
<keyword evidence="4" id="KW-0812">Transmembrane</keyword>
<dbReference type="OrthoDB" id="121330at2"/>
<keyword evidence="2 3" id="KW-0040">ANK repeat</keyword>